<sequence>MGIISFGSIIANRGEPDKGEDLDKEVTKQKLIID</sequence>
<evidence type="ECO:0000313" key="3">
    <source>
        <dbReference type="Proteomes" id="UP000502196"/>
    </source>
</evidence>
<gene>
    <name evidence="2" type="ORF">COOX1_2096</name>
</gene>
<accession>A0A6F9E7S1</accession>
<feature type="compositionally biased region" description="Basic and acidic residues" evidence="1">
    <location>
        <begin position="14"/>
        <end position="34"/>
    </location>
</feature>
<name>A0A6F9E7S1_9BACL</name>
<feature type="region of interest" description="Disordered" evidence="1">
    <location>
        <begin position="1"/>
        <end position="34"/>
    </location>
</feature>
<proteinExistence type="predicted"/>
<protein>
    <submittedName>
        <fullName evidence="2">Uncharacterized protein</fullName>
    </submittedName>
</protein>
<reference evidence="2 3" key="1">
    <citation type="submission" date="2020-04" db="EMBL/GenBank/DDBJ databases">
        <authorList>
            <person name="Hogendoorn C."/>
        </authorList>
    </citation>
    <scope>NUCLEOTIDE SEQUENCE [LARGE SCALE GENOMIC DNA]</scope>
    <source>
        <strain evidence="2">COOX1</strain>
    </source>
</reference>
<dbReference type="AlphaFoldDB" id="A0A6F9E7S1"/>
<dbReference type="EMBL" id="LR792683">
    <property type="protein sequence ID" value="CAB3393802.1"/>
    <property type="molecule type" value="Genomic_DNA"/>
</dbReference>
<evidence type="ECO:0000256" key="1">
    <source>
        <dbReference type="SAM" id="MobiDB-lite"/>
    </source>
</evidence>
<evidence type="ECO:0000313" key="2">
    <source>
        <dbReference type="EMBL" id="CAB3393802.1"/>
    </source>
</evidence>
<organism evidence="2 3">
    <name type="scientific">Kyrpidia spormannii</name>
    <dbReference type="NCBI Taxonomy" id="2055160"/>
    <lineage>
        <taxon>Bacteria</taxon>
        <taxon>Bacillati</taxon>
        <taxon>Bacillota</taxon>
        <taxon>Bacilli</taxon>
        <taxon>Bacillales</taxon>
        <taxon>Alicyclobacillaceae</taxon>
        <taxon>Kyrpidia</taxon>
    </lineage>
</organism>
<dbReference type="Proteomes" id="UP000502196">
    <property type="component" value="Chromosome"/>
</dbReference>